<dbReference type="AlphaFoldDB" id="A0A917MWP6"/>
<dbReference type="Proteomes" id="UP000627292">
    <property type="component" value="Unassembled WGS sequence"/>
</dbReference>
<evidence type="ECO:0000313" key="1">
    <source>
        <dbReference type="EMBL" id="GGH69966.1"/>
    </source>
</evidence>
<sequence>MRQKMIDSIKMAMIGEYAKTYPILRQVIVYNDFIGTTRSYTDYQKNRVLSGKLLTDRTQALVNLPLAAWKKNVINLNMNYSHQYIRYTDRELLDRPVPEAAPNQDLHTNTYGASLSWAHTDSLLGLPISTSLTANALTGKSNAIQKFSVMGNFVFTLKRTATTAIAVGGVVLIDPSLNVPFIPVFSYWHRFPGKLELIIDLPQRAVLRRAFNHKCWATLGTEIASSVAFLNLSPWQLPQETNFSTFELKNGITFEHILSRKMIAGISAGVFTTVSSRLFSIDQKSNDYFISNKNNATPYLNVSLSFLPFTKALIR</sequence>
<gene>
    <name evidence="1" type="ORF">GCM10011379_27790</name>
</gene>
<accession>A0A917MWP6</accession>
<proteinExistence type="predicted"/>
<evidence type="ECO:0000313" key="2">
    <source>
        <dbReference type="Proteomes" id="UP000627292"/>
    </source>
</evidence>
<organism evidence="1 2">
    <name type="scientific">Filimonas zeae</name>
    <dbReference type="NCBI Taxonomy" id="1737353"/>
    <lineage>
        <taxon>Bacteria</taxon>
        <taxon>Pseudomonadati</taxon>
        <taxon>Bacteroidota</taxon>
        <taxon>Chitinophagia</taxon>
        <taxon>Chitinophagales</taxon>
        <taxon>Chitinophagaceae</taxon>
        <taxon>Filimonas</taxon>
    </lineage>
</organism>
<dbReference type="EMBL" id="BMIB01000003">
    <property type="protein sequence ID" value="GGH69966.1"/>
    <property type="molecule type" value="Genomic_DNA"/>
</dbReference>
<reference evidence="1" key="1">
    <citation type="journal article" date="2014" name="Int. J. Syst. Evol. Microbiol.">
        <title>Complete genome sequence of Corynebacterium casei LMG S-19264T (=DSM 44701T), isolated from a smear-ripened cheese.</title>
        <authorList>
            <consortium name="US DOE Joint Genome Institute (JGI-PGF)"/>
            <person name="Walter F."/>
            <person name="Albersmeier A."/>
            <person name="Kalinowski J."/>
            <person name="Ruckert C."/>
        </authorList>
    </citation>
    <scope>NUCLEOTIDE SEQUENCE</scope>
    <source>
        <strain evidence="1">CGMCC 1.15290</strain>
    </source>
</reference>
<reference evidence="1" key="2">
    <citation type="submission" date="2020-09" db="EMBL/GenBank/DDBJ databases">
        <authorList>
            <person name="Sun Q."/>
            <person name="Zhou Y."/>
        </authorList>
    </citation>
    <scope>NUCLEOTIDE SEQUENCE</scope>
    <source>
        <strain evidence="1">CGMCC 1.15290</strain>
    </source>
</reference>
<protein>
    <submittedName>
        <fullName evidence="1">Uncharacterized protein</fullName>
    </submittedName>
</protein>
<name>A0A917MWP6_9BACT</name>
<comment type="caution">
    <text evidence="1">The sequence shown here is derived from an EMBL/GenBank/DDBJ whole genome shotgun (WGS) entry which is preliminary data.</text>
</comment>
<keyword evidence="2" id="KW-1185">Reference proteome</keyword>